<organism evidence="2 3">
    <name type="scientific">Vibrio quintilis</name>
    <dbReference type="NCBI Taxonomy" id="1117707"/>
    <lineage>
        <taxon>Bacteria</taxon>
        <taxon>Pseudomonadati</taxon>
        <taxon>Pseudomonadota</taxon>
        <taxon>Gammaproteobacteria</taxon>
        <taxon>Vibrionales</taxon>
        <taxon>Vibrionaceae</taxon>
        <taxon>Vibrio</taxon>
    </lineage>
</organism>
<dbReference type="EC" id="3.1.26.11" evidence="2"/>
<dbReference type="InterPro" id="IPR001279">
    <property type="entry name" value="Metallo-B-lactamas"/>
</dbReference>
<dbReference type="CDD" id="cd16272">
    <property type="entry name" value="RNaseZ_MBL-fold"/>
    <property type="match status" value="1"/>
</dbReference>
<protein>
    <submittedName>
        <fullName evidence="2">Ribonuclease Z</fullName>
        <ecNumber evidence="2">3.1.26.11</ecNumber>
    </submittedName>
</protein>
<proteinExistence type="predicted"/>
<dbReference type="Gene3D" id="3.60.15.10">
    <property type="entry name" value="Ribonuclease Z/Hydroxyacylglutathione hydrolase-like"/>
    <property type="match status" value="1"/>
</dbReference>
<name>A0A1M7YVL4_9VIBR</name>
<keyword evidence="3" id="KW-1185">Reference proteome</keyword>
<feature type="domain" description="Metallo-beta-lactamase" evidence="1">
    <location>
        <begin position="17"/>
        <end position="210"/>
    </location>
</feature>
<dbReference type="SMART" id="SM00849">
    <property type="entry name" value="Lactamase_B"/>
    <property type="match status" value="1"/>
</dbReference>
<dbReference type="Proteomes" id="UP000184600">
    <property type="component" value="Unassembled WGS sequence"/>
</dbReference>
<dbReference type="GO" id="GO:0042781">
    <property type="term" value="F:3'-tRNA processing endoribonuclease activity"/>
    <property type="evidence" value="ECO:0007669"/>
    <property type="project" value="UniProtKB-EC"/>
</dbReference>
<accession>A0A1M7YVL4</accession>
<dbReference type="RefSeq" id="WP_073582857.1">
    <property type="nucleotide sequence ID" value="NZ_AP024898.1"/>
</dbReference>
<keyword evidence="2" id="KW-0378">Hydrolase</keyword>
<gene>
    <name evidence="2" type="primary">rnz_2</name>
    <name evidence="2" type="ORF">VQ7734_02424</name>
</gene>
<reference evidence="3" key="1">
    <citation type="submission" date="2016-12" db="EMBL/GenBank/DDBJ databases">
        <authorList>
            <person name="Rodrigo-Torres L."/>
            <person name="Arahal R.D."/>
            <person name="Lucena T."/>
        </authorList>
    </citation>
    <scope>NUCLEOTIDE SEQUENCE [LARGE SCALE GENOMIC DNA]</scope>
</reference>
<evidence type="ECO:0000313" key="3">
    <source>
        <dbReference type="Proteomes" id="UP000184600"/>
    </source>
</evidence>
<evidence type="ECO:0000259" key="1">
    <source>
        <dbReference type="SMART" id="SM00849"/>
    </source>
</evidence>
<dbReference type="InterPro" id="IPR036866">
    <property type="entry name" value="RibonucZ/Hydroxyglut_hydro"/>
</dbReference>
<evidence type="ECO:0000313" key="2">
    <source>
        <dbReference type="EMBL" id="SHO56655.1"/>
    </source>
</evidence>
<dbReference type="STRING" id="1117707.VQ7734_02424"/>
<dbReference type="OrthoDB" id="9803916at2"/>
<dbReference type="EMBL" id="FRFG01000027">
    <property type="protein sequence ID" value="SHO56655.1"/>
    <property type="molecule type" value="Genomic_DNA"/>
</dbReference>
<dbReference type="SUPFAM" id="SSF56281">
    <property type="entry name" value="Metallo-hydrolase/oxidoreductase"/>
    <property type="match status" value="1"/>
</dbReference>
<dbReference type="PANTHER" id="PTHR46018">
    <property type="entry name" value="ZINC PHOSPHODIESTERASE ELAC PROTEIN 1"/>
    <property type="match status" value="1"/>
</dbReference>
<dbReference type="AlphaFoldDB" id="A0A1M7YVL4"/>
<dbReference type="Pfam" id="PF23023">
    <property type="entry name" value="Anti-Pycsar_Apyc1"/>
    <property type="match status" value="1"/>
</dbReference>
<dbReference type="PANTHER" id="PTHR46018:SF2">
    <property type="entry name" value="ZINC PHOSPHODIESTERASE ELAC PROTEIN 1"/>
    <property type="match status" value="1"/>
</dbReference>
<sequence length="271" mass="30060">MKIEVTGSGSAYSKSRNTSAILVEDNTQNQWLIDCGPTVPRALWQRGTDINDIQVIFFTHIHPDHCAGLPALLNQWKSFGRQRPLDIFCQKAQQPPLESLVQLATWPKTSCCFEIRWHEITDQFRWQHWQLFTANSQHEVANKALRIEVDGQSLFYSGDGRPTSATKALMQGVDLAFQECASAQTLPAESSHGDLDGCIRLLSETGAGALGLYHCFDEALAELEAGIQAHERLFLSKDGLVIDLSVIDFSNPASVKMLIDGPRSDGGMPEY</sequence>